<dbReference type="InterPro" id="IPR002035">
    <property type="entry name" value="VWF_A"/>
</dbReference>
<dbReference type="PROSITE" id="PS50234">
    <property type="entry name" value="VWFA"/>
    <property type="match status" value="1"/>
</dbReference>
<evidence type="ECO:0000259" key="2">
    <source>
        <dbReference type="PROSITE" id="PS50234"/>
    </source>
</evidence>
<accession>A0A2X0V6H2</accession>
<keyword evidence="4" id="KW-1185">Reference proteome</keyword>
<dbReference type="AlphaFoldDB" id="A0A2X0V6H2"/>
<dbReference type="Pfam" id="PF00092">
    <property type="entry name" value="VWA"/>
    <property type="match status" value="1"/>
</dbReference>
<feature type="domain" description="VWFA" evidence="2">
    <location>
        <begin position="227"/>
        <end position="429"/>
    </location>
</feature>
<dbReference type="EMBL" id="UAPV01000001">
    <property type="protein sequence ID" value="SPT70029.1"/>
    <property type="molecule type" value="Genomic_DNA"/>
</dbReference>
<sequence length="647" mass="70467">MKKTLLALALGSLCAISFSASCNDKPLLQDGSKSLYQRVLTTPSCKLSQTADGKNGSAVDAFSRFYVYGREGGYVKVGPDTTGKIAGYLLEECTVPWKIQTALLFNNPASRDRAIIFEKYDTLTEIMNLDDPKAIIDPIKEKVYKGQSAKGVIATEPETYVNFAKQFYLLPILDSSESMFADGSPALELKIASVTADGSAASQTLASAGGKGTGSAAGSAITAFKAGIVFVVDASISMQPYIDRTKMAINTIVSKLKDRGLEDYVQFGLVSFRSNTKAVPALEYESKTFLKPGDALTVDEFNEKLKDLKQASVSSKLFDEDAYSGIARALNEVNWDEFGGRYIVLITDAGAIEGSNDLSTTHLDAAQIASEAEKKKTAIFTLHLLTSAGKKNHAKAKAQYQTLSYNNAIQDTLYESINAGSVDEFGKKIDHFAEVISNQVRLASDGKVGAGSAAIADSSELDKKLTKLGYAMQLYYLGDKLGTKAPDFIQGWMADRDLVDHSKAVVEPVVLLTRKELADLYDLVSQVQMAVDERSLGSADSFASLRELALKMGSDPDKVKDKSLNLTQMGLMDEYLAALPYKSRIAEIDEDTWNALSPQEQDSIYRDLSSKLEHYKIYDGDHARWVSLSEGASEREKVYPVPLRDLP</sequence>
<dbReference type="Proteomes" id="UP000250086">
    <property type="component" value="Unassembled WGS sequence"/>
</dbReference>
<evidence type="ECO:0000256" key="1">
    <source>
        <dbReference type="SAM" id="SignalP"/>
    </source>
</evidence>
<organism evidence="3 4">
    <name type="scientific">Anaerobiospirillum thomasii</name>
    <dbReference type="NCBI Taxonomy" id="179995"/>
    <lineage>
        <taxon>Bacteria</taxon>
        <taxon>Pseudomonadati</taxon>
        <taxon>Pseudomonadota</taxon>
        <taxon>Gammaproteobacteria</taxon>
        <taxon>Aeromonadales</taxon>
        <taxon>Succinivibrionaceae</taxon>
        <taxon>Anaerobiospirillum</taxon>
    </lineage>
</organism>
<evidence type="ECO:0000313" key="4">
    <source>
        <dbReference type="Proteomes" id="UP000250086"/>
    </source>
</evidence>
<dbReference type="CDD" id="cd00198">
    <property type="entry name" value="vWFA"/>
    <property type="match status" value="1"/>
</dbReference>
<evidence type="ECO:0000313" key="3">
    <source>
        <dbReference type="EMBL" id="SPT70029.1"/>
    </source>
</evidence>
<reference evidence="3 4" key="1">
    <citation type="submission" date="2018-06" db="EMBL/GenBank/DDBJ databases">
        <authorList>
            <consortium name="Pathogen Informatics"/>
            <person name="Doyle S."/>
        </authorList>
    </citation>
    <scope>NUCLEOTIDE SEQUENCE [LARGE SCALE GENOMIC DNA]</scope>
    <source>
        <strain evidence="3 4">NCTC13093</strain>
    </source>
</reference>
<feature type="signal peptide" evidence="1">
    <location>
        <begin position="1"/>
        <end position="22"/>
    </location>
</feature>
<protein>
    <recommendedName>
        <fullName evidence="2">VWFA domain-containing protein</fullName>
    </recommendedName>
</protein>
<name>A0A2X0V6H2_9GAMM</name>
<keyword evidence="1" id="KW-0732">Signal</keyword>
<dbReference type="SMART" id="SM00327">
    <property type="entry name" value="VWA"/>
    <property type="match status" value="1"/>
</dbReference>
<dbReference type="SUPFAM" id="SSF53300">
    <property type="entry name" value="vWA-like"/>
    <property type="match status" value="1"/>
</dbReference>
<dbReference type="RefSeq" id="WP_181463180.1">
    <property type="nucleotide sequence ID" value="NZ_UAPV01000001.1"/>
</dbReference>
<proteinExistence type="predicted"/>
<dbReference type="InterPro" id="IPR036465">
    <property type="entry name" value="vWFA_dom_sf"/>
</dbReference>
<dbReference type="Gene3D" id="3.40.50.410">
    <property type="entry name" value="von Willebrand factor, type A domain"/>
    <property type="match status" value="1"/>
</dbReference>
<dbReference type="PROSITE" id="PS51257">
    <property type="entry name" value="PROKAR_LIPOPROTEIN"/>
    <property type="match status" value="1"/>
</dbReference>
<feature type="chain" id="PRO_5016028844" description="VWFA domain-containing protein" evidence="1">
    <location>
        <begin position="23"/>
        <end position="647"/>
    </location>
</feature>
<gene>
    <name evidence="3" type="ORF">NCTC13093_01433</name>
</gene>